<reference evidence="1" key="1">
    <citation type="submission" date="2017-07" db="EMBL/GenBank/DDBJ databases">
        <title>Taro Niue Genome Assembly and Annotation.</title>
        <authorList>
            <person name="Atibalentja N."/>
            <person name="Keating K."/>
            <person name="Fields C.J."/>
        </authorList>
    </citation>
    <scope>NUCLEOTIDE SEQUENCE</scope>
    <source>
        <strain evidence="1">Niue_2</strain>
        <tissue evidence="1">Leaf</tissue>
    </source>
</reference>
<gene>
    <name evidence="1" type="ORF">Taro_050058</name>
</gene>
<name>A0A843XCV6_COLES</name>
<proteinExistence type="predicted"/>
<sequence>MAADYWLATITLDVDPSWRPHPWTPACGWRPDPWTSIGFTWSAQQPRDSSPLAPFSRPCNACSRSQRAYGPPRHPIGPERPAEEYGALLLWSAEGGEVEVPPSPATRGHCTDVITATPWAQSTQSTGGSTWSTGDPFIANESSAASRFASERSGDGAETNRLRRVAARLSICHRKFWQPFGVTMRLPSSLTRSHSFIEP</sequence>
<dbReference type="EMBL" id="NMUH01007340">
    <property type="protein sequence ID" value="MQM17090.1"/>
    <property type="molecule type" value="Genomic_DNA"/>
</dbReference>
<keyword evidence="2" id="KW-1185">Reference proteome</keyword>
<dbReference type="Proteomes" id="UP000652761">
    <property type="component" value="Unassembled WGS sequence"/>
</dbReference>
<evidence type="ECO:0000313" key="2">
    <source>
        <dbReference type="Proteomes" id="UP000652761"/>
    </source>
</evidence>
<organism evidence="1 2">
    <name type="scientific">Colocasia esculenta</name>
    <name type="common">Wild taro</name>
    <name type="synonym">Arum esculentum</name>
    <dbReference type="NCBI Taxonomy" id="4460"/>
    <lineage>
        <taxon>Eukaryota</taxon>
        <taxon>Viridiplantae</taxon>
        <taxon>Streptophyta</taxon>
        <taxon>Embryophyta</taxon>
        <taxon>Tracheophyta</taxon>
        <taxon>Spermatophyta</taxon>
        <taxon>Magnoliopsida</taxon>
        <taxon>Liliopsida</taxon>
        <taxon>Araceae</taxon>
        <taxon>Aroideae</taxon>
        <taxon>Colocasieae</taxon>
        <taxon>Colocasia</taxon>
    </lineage>
</organism>
<dbReference type="AlphaFoldDB" id="A0A843XCV6"/>
<comment type="caution">
    <text evidence="1">The sequence shown here is derived from an EMBL/GenBank/DDBJ whole genome shotgun (WGS) entry which is preliminary data.</text>
</comment>
<evidence type="ECO:0000313" key="1">
    <source>
        <dbReference type="EMBL" id="MQM17090.1"/>
    </source>
</evidence>
<protein>
    <submittedName>
        <fullName evidence="1">Uncharacterized protein</fullName>
    </submittedName>
</protein>
<accession>A0A843XCV6</accession>